<dbReference type="RefSeq" id="WP_184914806.1">
    <property type="nucleotide sequence ID" value="NZ_JACHMO010000001.1"/>
</dbReference>
<dbReference type="GO" id="GO:0016987">
    <property type="term" value="F:sigma factor activity"/>
    <property type="evidence" value="ECO:0007669"/>
    <property type="project" value="UniProtKB-KW"/>
</dbReference>
<keyword evidence="4" id="KW-0238">DNA-binding</keyword>
<name>A0A7W9LY11_9PSEU</name>
<keyword evidence="2" id="KW-0805">Transcription regulation</keyword>
<protein>
    <submittedName>
        <fullName evidence="8">RNA polymerase sigma-70 factor (Sigma-E family)</fullName>
    </submittedName>
</protein>
<dbReference type="PANTHER" id="PTHR43133:SF50">
    <property type="entry name" value="ECF RNA POLYMERASE SIGMA FACTOR SIGM"/>
    <property type="match status" value="1"/>
</dbReference>
<keyword evidence="3" id="KW-0731">Sigma factor</keyword>
<dbReference type="CDD" id="cd06171">
    <property type="entry name" value="Sigma70_r4"/>
    <property type="match status" value="1"/>
</dbReference>
<accession>A0A7W9LY11</accession>
<dbReference type="EMBL" id="JACHMO010000001">
    <property type="protein sequence ID" value="MBB5800395.1"/>
    <property type="molecule type" value="Genomic_DNA"/>
</dbReference>
<dbReference type="PANTHER" id="PTHR43133">
    <property type="entry name" value="RNA POLYMERASE ECF-TYPE SIGMA FACTO"/>
    <property type="match status" value="1"/>
</dbReference>
<dbReference type="InterPro" id="IPR013325">
    <property type="entry name" value="RNA_pol_sigma_r2"/>
</dbReference>
<dbReference type="GO" id="GO:0003677">
    <property type="term" value="F:DNA binding"/>
    <property type="evidence" value="ECO:0007669"/>
    <property type="project" value="UniProtKB-KW"/>
</dbReference>
<evidence type="ECO:0000259" key="7">
    <source>
        <dbReference type="Pfam" id="PF08281"/>
    </source>
</evidence>
<dbReference type="Proteomes" id="UP000552097">
    <property type="component" value="Unassembled WGS sequence"/>
</dbReference>
<sequence length="168" mass="18883">MHDRDREFRAYFEARAAVVRRTAYLLCGDWHKAEDLAQTALAKVYVHWGRLDRDGRIDAYVRKVLVRAVIDESRWRGRRPETVVEAVPESGASVTGVEEAIDVRRALAALPPRQRAAVVLRYWEDLPVAETAAALGCSEGTVKSQVSKGLGTLRRALETRRTVAWEGL</sequence>
<dbReference type="InterPro" id="IPR039425">
    <property type="entry name" value="RNA_pol_sigma-70-like"/>
</dbReference>
<evidence type="ECO:0000256" key="3">
    <source>
        <dbReference type="ARBA" id="ARBA00023082"/>
    </source>
</evidence>
<reference evidence="8 9" key="1">
    <citation type="submission" date="2020-08" db="EMBL/GenBank/DDBJ databases">
        <title>Sequencing the genomes of 1000 actinobacteria strains.</title>
        <authorList>
            <person name="Klenk H.-P."/>
        </authorList>
    </citation>
    <scope>NUCLEOTIDE SEQUENCE [LARGE SCALE GENOMIC DNA]</scope>
    <source>
        <strain evidence="8 9">DSM 45486</strain>
    </source>
</reference>
<evidence type="ECO:0000259" key="6">
    <source>
        <dbReference type="Pfam" id="PF04542"/>
    </source>
</evidence>
<evidence type="ECO:0000256" key="4">
    <source>
        <dbReference type="ARBA" id="ARBA00023125"/>
    </source>
</evidence>
<feature type="domain" description="RNA polymerase sigma factor 70 region 4 type 2" evidence="7">
    <location>
        <begin position="103"/>
        <end position="151"/>
    </location>
</feature>
<dbReference type="Gene3D" id="1.10.10.10">
    <property type="entry name" value="Winged helix-like DNA-binding domain superfamily/Winged helix DNA-binding domain"/>
    <property type="match status" value="1"/>
</dbReference>
<dbReference type="NCBIfam" id="TIGR02983">
    <property type="entry name" value="SigE-fam_strep"/>
    <property type="match status" value="1"/>
</dbReference>
<dbReference type="Pfam" id="PF04542">
    <property type="entry name" value="Sigma70_r2"/>
    <property type="match status" value="1"/>
</dbReference>
<dbReference type="InterPro" id="IPR013249">
    <property type="entry name" value="RNA_pol_sigma70_r4_t2"/>
</dbReference>
<dbReference type="InterPro" id="IPR014325">
    <property type="entry name" value="RNA_pol_sigma-E_actinobac"/>
</dbReference>
<dbReference type="SUPFAM" id="SSF88946">
    <property type="entry name" value="Sigma2 domain of RNA polymerase sigma factors"/>
    <property type="match status" value="1"/>
</dbReference>
<dbReference type="InterPro" id="IPR013324">
    <property type="entry name" value="RNA_pol_sigma_r3/r4-like"/>
</dbReference>
<dbReference type="SUPFAM" id="SSF88659">
    <property type="entry name" value="Sigma3 and sigma4 domains of RNA polymerase sigma factors"/>
    <property type="match status" value="1"/>
</dbReference>
<feature type="domain" description="RNA polymerase sigma-70 region 2" evidence="6">
    <location>
        <begin position="13"/>
        <end position="78"/>
    </location>
</feature>
<evidence type="ECO:0000313" key="8">
    <source>
        <dbReference type="EMBL" id="MBB5800395.1"/>
    </source>
</evidence>
<dbReference type="InterPro" id="IPR007627">
    <property type="entry name" value="RNA_pol_sigma70_r2"/>
</dbReference>
<evidence type="ECO:0000256" key="2">
    <source>
        <dbReference type="ARBA" id="ARBA00023015"/>
    </source>
</evidence>
<dbReference type="NCBIfam" id="TIGR02937">
    <property type="entry name" value="sigma70-ECF"/>
    <property type="match status" value="1"/>
</dbReference>
<dbReference type="Gene3D" id="1.10.1740.10">
    <property type="match status" value="1"/>
</dbReference>
<evidence type="ECO:0000313" key="9">
    <source>
        <dbReference type="Proteomes" id="UP000552097"/>
    </source>
</evidence>
<comment type="caution">
    <text evidence="8">The sequence shown here is derived from an EMBL/GenBank/DDBJ whole genome shotgun (WGS) entry which is preliminary data.</text>
</comment>
<comment type="similarity">
    <text evidence="1">Belongs to the sigma-70 factor family. ECF subfamily.</text>
</comment>
<evidence type="ECO:0000256" key="5">
    <source>
        <dbReference type="ARBA" id="ARBA00023163"/>
    </source>
</evidence>
<organism evidence="8 9">
    <name type="scientific">Saccharothrix ecbatanensis</name>
    <dbReference type="NCBI Taxonomy" id="1105145"/>
    <lineage>
        <taxon>Bacteria</taxon>
        <taxon>Bacillati</taxon>
        <taxon>Actinomycetota</taxon>
        <taxon>Actinomycetes</taxon>
        <taxon>Pseudonocardiales</taxon>
        <taxon>Pseudonocardiaceae</taxon>
        <taxon>Saccharothrix</taxon>
    </lineage>
</organism>
<dbReference type="Pfam" id="PF08281">
    <property type="entry name" value="Sigma70_r4_2"/>
    <property type="match status" value="1"/>
</dbReference>
<dbReference type="InterPro" id="IPR036388">
    <property type="entry name" value="WH-like_DNA-bd_sf"/>
</dbReference>
<dbReference type="GO" id="GO:0006352">
    <property type="term" value="P:DNA-templated transcription initiation"/>
    <property type="evidence" value="ECO:0007669"/>
    <property type="project" value="InterPro"/>
</dbReference>
<keyword evidence="5" id="KW-0804">Transcription</keyword>
<gene>
    <name evidence="8" type="ORF">F4560_000163</name>
</gene>
<evidence type="ECO:0000256" key="1">
    <source>
        <dbReference type="ARBA" id="ARBA00010641"/>
    </source>
</evidence>
<dbReference type="InterPro" id="IPR014284">
    <property type="entry name" value="RNA_pol_sigma-70_dom"/>
</dbReference>
<dbReference type="AlphaFoldDB" id="A0A7W9LY11"/>
<proteinExistence type="inferred from homology"/>
<keyword evidence="9" id="KW-1185">Reference proteome</keyword>